<sequence length="260" mass="27527">MAASLDKAAFFASVRLSPFPGHLTPGQVSGMEAILDACPPDYPTDFLAAVLGTCPIETAWTMLPIKEMGGTAYLTRMYDITGARPAKARELGNLLPGEGAKFAGRGLVQLTGKSNYAKATARLRALGYLLPSQSLVDTPDLAMHPDIAAAIAFIGQKEGWFTGKKLSDYFGPGRADWVNARRIINGTDRAAEIAGHARAFQVALKKAGHQPGAAVQRVPTPPVDIKPLPAPLPPLASPTSPARTSWGNWLATKLTGIWSS</sequence>
<reference evidence="1" key="1">
    <citation type="journal article" date="2021" name="Front. Microbiol.">
        <title>Comprehensive Comparative Genomics and Phenotyping of Methylobacterium Species.</title>
        <authorList>
            <person name="Alessa O."/>
            <person name="Ogura Y."/>
            <person name="Fujitani Y."/>
            <person name="Takami H."/>
            <person name="Hayashi T."/>
            <person name="Sahin N."/>
            <person name="Tani A."/>
        </authorList>
    </citation>
    <scope>NUCLEOTIDE SEQUENCE</scope>
    <source>
        <strain evidence="1">DSM 23674</strain>
    </source>
</reference>
<evidence type="ECO:0008006" key="3">
    <source>
        <dbReference type="Google" id="ProtNLM"/>
    </source>
</evidence>
<dbReference type="Gene3D" id="1.10.530.10">
    <property type="match status" value="1"/>
</dbReference>
<dbReference type="RefSeq" id="WP_238231031.1">
    <property type="nucleotide sequence ID" value="NZ_BPRA01000004.1"/>
</dbReference>
<keyword evidence="2" id="KW-1185">Reference proteome</keyword>
<dbReference type="EMBL" id="BPRA01000004">
    <property type="protein sequence ID" value="GJE54606.1"/>
    <property type="molecule type" value="Genomic_DNA"/>
</dbReference>
<dbReference type="Proteomes" id="UP001055101">
    <property type="component" value="Unassembled WGS sequence"/>
</dbReference>
<proteinExistence type="predicted"/>
<evidence type="ECO:0000313" key="1">
    <source>
        <dbReference type="EMBL" id="GJE54606.1"/>
    </source>
</evidence>
<protein>
    <recommendedName>
        <fullName evidence="3">Glycoside hydrolase family 19 catalytic domain-containing protein</fullName>
    </recommendedName>
</protein>
<organism evidence="1 2">
    <name type="scientific">Methylobacterium thuringiense</name>
    <dbReference type="NCBI Taxonomy" id="1003091"/>
    <lineage>
        <taxon>Bacteria</taxon>
        <taxon>Pseudomonadati</taxon>
        <taxon>Pseudomonadota</taxon>
        <taxon>Alphaproteobacteria</taxon>
        <taxon>Hyphomicrobiales</taxon>
        <taxon>Methylobacteriaceae</taxon>
        <taxon>Methylobacterium</taxon>
    </lineage>
</organism>
<accession>A0ABQ4TI42</accession>
<dbReference type="SUPFAM" id="SSF53955">
    <property type="entry name" value="Lysozyme-like"/>
    <property type="match status" value="1"/>
</dbReference>
<reference evidence="1" key="2">
    <citation type="submission" date="2021-08" db="EMBL/GenBank/DDBJ databases">
        <authorList>
            <person name="Tani A."/>
            <person name="Ola A."/>
            <person name="Ogura Y."/>
            <person name="Katsura K."/>
            <person name="Hayashi T."/>
        </authorList>
    </citation>
    <scope>NUCLEOTIDE SEQUENCE</scope>
    <source>
        <strain evidence="1">DSM 23674</strain>
    </source>
</reference>
<name>A0ABQ4TI42_9HYPH</name>
<evidence type="ECO:0000313" key="2">
    <source>
        <dbReference type="Proteomes" id="UP001055101"/>
    </source>
</evidence>
<gene>
    <name evidence="1" type="ORF">EKPJFOCH_1084</name>
</gene>
<dbReference type="InterPro" id="IPR023346">
    <property type="entry name" value="Lysozyme-like_dom_sf"/>
</dbReference>
<comment type="caution">
    <text evidence="1">The sequence shown here is derived from an EMBL/GenBank/DDBJ whole genome shotgun (WGS) entry which is preliminary data.</text>
</comment>